<evidence type="ECO:0000256" key="1">
    <source>
        <dbReference type="SAM" id="MobiDB-lite"/>
    </source>
</evidence>
<reference evidence="2 3" key="1">
    <citation type="submission" date="2020-11" db="EMBL/GenBank/DDBJ databases">
        <title>Kefir isolates.</title>
        <authorList>
            <person name="Marcisauskas S."/>
            <person name="Kim Y."/>
            <person name="Blasche S."/>
        </authorList>
    </citation>
    <scope>NUCLEOTIDE SEQUENCE [LARGE SCALE GENOMIC DNA]</scope>
    <source>
        <strain evidence="2 3">KR</strain>
    </source>
</reference>
<gene>
    <name evidence="2" type="ORF">C6P46_002355</name>
</gene>
<dbReference type="Proteomes" id="UP000777482">
    <property type="component" value="Unassembled WGS sequence"/>
</dbReference>
<proteinExistence type="predicted"/>
<protein>
    <submittedName>
        <fullName evidence="2">Uncharacterized protein</fullName>
    </submittedName>
</protein>
<keyword evidence="3" id="KW-1185">Reference proteome</keyword>
<feature type="compositionally biased region" description="Low complexity" evidence="1">
    <location>
        <begin position="64"/>
        <end position="86"/>
    </location>
</feature>
<feature type="region of interest" description="Disordered" evidence="1">
    <location>
        <begin position="1"/>
        <end position="107"/>
    </location>
</feature>
<evidence type="ECO:0000313" key="3">
    <source>
        <dbReference type="Proteomes" id="UP000777482"/>
    </source>
</evidence>
<dbReference type="EMBL" id="PUHQ01000183">
    <property type="protein sequence ID" value="KAG0653668.1"/>
    <property type="molecule type" value="Genomic_DNA"/>
</dbReference>
<sequence>MTTHSLGGQGGVPSSIPRPPNTLRHSLAPAAQGRQSIAPGGGGAFGGRVSGRASMAPGAGGAGAFADSQNSQSGPGASQGGSQFSQGHGGPPPPQPQSSHLVAPMTASRAGNVYTSFGASQSAAKAHPTLRTSMAADYAPPRQAISLVYRV</sequence>
<organism evidence="2 3">
    <name type="scientific">Rhodotorula mucilaginosa</name>
    <name type="common">Yeast</name>
    <name type="synonym">Rhodotorula rubra</name>
    <dbReference type="NCBI Taxonomy" id="5537"/>
    <lineage>
        <taxon>Eukaryota</taxon>
        <taxon>Fungi</taxon>
        <taxon>Dikarya</taxon>
        <taxon>Basidiomycota</taxon>
        <taxon>Pucciniomycotina</taxon>
        <taxon>Microbotryomycetes</taxon>
        <taxon>Sporidiobolales</taxon>
        <taxon>Sporidiobolaceae</taxon>
        <taxon>Rhodotorula</taxon>
    </lineage>
</organism>
<evidence type="ECO:0000313" key="2">
    <source>
        <dbReference type="EMBL" id="KAG0653668.1"/>
    </source>
</evidence>
<name>A0A9P6VRQ4_RHOMI</name>
<feature type="compositionally biased region" description="Gly residues" evidence="1">
    <location>
        <begin position="39"/>
        <end position="49"/>
    </location>
</feature>
<accession>A0A9P6VRQ4</accession>
<dbReference type="AlphaFoldDB" id="A0A9P6VRQ4"/>
<comment type="caution">
    <text evidence="2">The sequence shown here is derived from an EMBL/GenBank/DDBJ whole genome shotgun (WGS) entry which is preliminary data.</text>
</comment>